<dbReference type="EMBL" id="JAPHEH010000001">
    <property type="protein sequence ID" value="MDG4476202.1"/>
    <property type="molecule type" value="Genomic_DNA"/>
</dbReference>
<dbReference type="AlphaFoldDB" id="A0A9X4MGI2"/>
<accession>A0A9X4MGI2</accession>
<comment type="caution">
    <text evidence="1">The sequence shown here is derived from an EMBL/GenBank/DDBJ whole genome shotgun (WGS) entry which is preliminary data.</text>
</comment>
<evidence type="ECO:0000313" key="1">
    <source>
        <dbReference type="EMBL" id="MDG4476202.1"/>
    </source>
</evidence>
<reference evidence="1" key="1">
    <citation type="journal article" date="2022" name="bioRxiv">
        <title>Thiovibrio frasassiensisgen. nov., sp. nov., an autotrophic, elemental sulfur disproportionating bacterium isolated from sulfidic karst sediment, and proposal of Thiovibrionaceae fam. nov.</title>
        <authorList>
            <person name="Aronson H."/>
            <person name="Thomas C."/>
            <person name="Bhattacharyya M."/>
            <person name="Eckstein S."/>
            <person name="Jensen S."/>
            <person name="Barco R."/>
            <person name="Macalady J."/>
            <person name="Amend J."/>
        </authorList>
    </citation>
    <scope>NUCLEOTIDE SEQUENCE</scope>
    <source>
        <strain evidence="1">RS19-109</strain>
    </source>
</reference>
<evidence type="ECO:0000313" key="2">
    <source>
        <dbReference type="Proteomes" id="UP001154240"/>
    </source>
</evidence>
<proteinExistence type="predicted"/>
<organism evidence="1 2">
    <name type="scientific">Thiovibrio frasassiensis</name>
    <dbReference type="NCBI Taxonomy" id="2984131"/>
    <lineage>
        <taxon>Bacteria</taxon>
        <taxon>Pseudomonadati</taxon>
        <taxon>Thermodesulfobacteriota</taxon>
        <taxon>Desulfobulbia</taxon>
        <taxon>Desulfobulbales</taxon>
        <taxon>Thiovibrionaceae</taxon>
        <taxon>Thiovibrio</taxon>
    </lineage>
</organism>
<dbReference type="Proteomes" id="UP001154240">
    <property type="component" value="Unassembled WGS sequence"/>
</dbReference>
<protein>
    <submittedName>
        <fullName evidence="1">Uncharacterized protein</fullName>
    </submittedName>
</protein>
<keyword evidence="2" id="KW-1185">Reference proteome</keyword>
<name>A0A9X4MGI2_9BACT</name>
<reference evidence="1" key="2">
    <citation type="submission" date="2022-10" db="EMBL/GenBank/DDBJ databases">
        <authorList>
            <person name="Aronson H.S."/>
        </authorList>
    </citation>
    <scope>NUCLEOTIDE SEQUENCE</scope>
    <source>
        <strain evidence="1">RS19-109</strain>
    </source>
</reference>
<dbReference type="RefSeq" id="WP_307633172.1">
    <property type="nucleotide sequence ID" value="NZ_JAPHEH010000001.1"/>
</dbReference>
<gene>
    <name evidence="1" type="ORF">OLX77_08540</name>
</gene>
<sequence>MSRLSFADLSLSLAGVGQDQRPTERECIALLALDAHRPESLPFYGSDATTGCENELQVAVTGRREDVDLPRAIEQSSYYANIIKRADRGETSPRARRNLERYLDDNLGQVWENSWVRFPLASLHPHAMNILAADLKADKQNPGGGERSDAARFFVEEGGERLLHIPISYLLKLALADLLGEAGSHETVRKTGSRMLTHLLSDNTSPETFSFHVTAMHAHTGYGNALARETAKRFLFTQLLIMYANEKFELLRRGQKATLFFSPHPPVRQRALNECISDAFYRKLFMSPCLSGWDEGEAKHQYMILCHQVLSRSHLNAVMKMREAGIITTNLVMMPQTSNISLANNGTHVSMGSLKLSRLLRDPGSGFTVRHEKYLGDLVAKIMEHFLPLFVSTYSAAPYRLGFEDFHPEQALGFLPHQLDYTHLRMLWRRWRKKARNKFCGQALTPFGPQRLDQIIGGACRCKGDFVPDFRLIDYPVALLSTEQSGSQDGRLHNDRRLKEDLDMLGIFDKRMSVYLPYKLREFEVMGFSGFEARQYSLFEQFDGDLGRATDLQMLLNALAFKLIANGTCSHQHIPDTPFVESERRQILFGTAIGIPTFFVRKETPNRFLRNILKRTKNTRSSRRYSGYQRVLHQDYRLALLQFIRNEGAELVEGFGFSELLADLELRLREPDRHGALGRLTKGILASEGADSPFEMPARDFNLAAERYYREELRQEQIKEGWQHVVEDIKTMGAGEVPLALEVRGEVQCILGSQDVEPFLRRTQEELLSDSLSQTTATQLLQLMIIAEDLDSKRQKLTL</sequence>